<gene>
    <name evidence="2" type="ORF">POPTR_007G081500</name>
</gene>
<evidence type="ECO:0000313" key="3">
    <source>
        <dbReference type="Proteomes" id="UP000006729"/>
    </source>
</evidence>
<evidence type="ECO:0000313" key="2">
    <source>
        <dbReference type="EMBL" id="PNT27756.1"/>
    </source>
</evidence>
<keyword evidence="1" id="KW-0472">Membrane</keyword>
<dbReference type="GO" id="GO:0071486">
    <property type="term" value="P:cellular response to high light intensity"/>
    <property type="evidence" value="ECO:0007669"/>
    <property type="project" value="InterPro"/>
</dbReference>
<name>A0A2K1ZR44_POPTR</name>
<dbReference type="Proteomes" id="UP000006729">
    <property type="component" value="Chromosome 7"/>
</dbReference>
<evidence type="ECO:0000256" key="1">
    <source>
        <dbReference type="SAM" id="Phobius"/>
    </source>
</evidence>
<proteinExistence type="predicted"/>
<reference evidence="2 3" key="1">
    <citation type="journal article" date="2006" name="Science">
        <title>The genome of black cottonwood, Populus trichocarpa (Torr. &amp; Gray).</title>
        <authorList>
            <person name="Tuskan G.A."/>
            <person name="Difazio S."/>
            <person name="Jansson S."/>
            <person name="Bohlmann J."/>
            <person name="Grigoriev I."/>
            <person name="Hellsten U."/>
            <person name="Putnam N."/>
            <person name="Ralph S."/>
            <person name="Rombauts S."/>
            <person name="Salamov A."/>
            <person name="Schein J."/>
            <person name="Sterck L."/>
            <person name="Aerts A."/>
            <person name="Bhalerao R.R."/>
            <person name="Bhalerao R.P."/>
            <person name="Blaudez D."/>
            <person name="Boerjan W."/>
            <person name="Brun A."/>
            <person name="Brunner A."/>
            <person name="Busov V."/>
            <person name="Campbell M."/>
            <person name="Carlson J."/>
            <person name="Chalot M."/>
            <person name="Chapman J."/>
            <person name="Chen G.L."/>
            <person name="Cooper D."/>
            <person name="Coutinho P.M."/>
            <person name="Couturier J."/>
            <person name="Covert S."/>
            <person name="Cronk Q."/>
            <person name="Cunningham R."/>
            <person name="Davis J."/>
            <person name="Degroeve S."/>
            <person name="Dejardin A."/>
            <person name="Depamphilis C."/>
            <person name="Detter J."/>
            <person name="Dirks B."/>
            <person name="Dubchak I."/>
            <person name="Duplessis S."/>
            <person name="Ehlting J."/>
            <person name="Ellis B."/>
            <person name="Gendler K."/>
            <person name="Goodstein D."/>
            <person name="Gribskov M."/>
            <person name="Grimwood J."/>
            <person name="Groover A."/>
            <person name="Gunter L."/>
            <person name="Hamberger B."/>
            <person name="Heinze B."/>
            <person name="Helariutta Y."/>
            <person name="Henrissat B."/>
            <person name="Holligan D."/>
            <person name="Holt R."/>
            <person name="Huang W."/>
            <person name="Islam-Faridi N."/>
            <person name="Jones S."/>
            <person name="Jones-Rhoades M."/>
            <person name="Jorgensen R."/>
            <person name="Joshi C."/>
            <person name="Kangasjarvi J."/>
            <person name="Karlsson J."/>
            <person name="Kelleher C."/>
            <person name="Kirkpatrick R."/>
            <person name="Kirst M."/>
            <person name="Kohler A."/>
            <person name="Kalluri U."/>
            <person name="Larimer F."/>
            <person name="Leebens-Mack J."/>
            <person name="Leple J.C."/>
            <person name="Locascio P."/>
            <person name="Lou Y."/>
            <person name="Lucas S."/>
            <person name="Martin F."/>
            <person name="Montanini B."/>
            <person name="Napoli C."/>
            <person name="Nelson D.R."/>
            <person name="Nelson C."/>
            <person name="Nieminen K."/>
            <person name="Nilsson O."/>
            <person name="Pereda V."/>
            <person name="Peter G."/>
            <person name="Philippe R."/>
            <person name="Pilate G."/>
            <person name="Poliakov A."/>
            <person name="Razumovskaya J."/>
            <person name="Richardson P."/>
            <person name="Rinaldi C."/>
            <person name="Ritland K."/>
            <person name="Rouze P."/>
            <person name="Ryaboy D."/>
            <person name="Schmutz J."/>
            <person name="Schrader J."/>
            <person name="Segerman B."/>
            <person name="Shin H."/>
            <person name="Siddiqui A."/>
            <person name="Sterky F."/>
            <person name="Terry A."/>
            <person name="Tsai C.J."/>
            <person name="Uberbacher E."/>
            <person name="Unneberg P."/>
            <person name="Vahala J."/>
            <person name="Wall K."/>
            <person name="Wessler S."/>
            <person name="Yang G."/>
            <person name="Yin T."/>
            <person name="Douglas C."/>
            <person name="Marra M."/>
            <person name="Sandberg G."/>
            <person name="Van de Peer Y."/>
            <person name="Rokhsar D."/>
        </authorList>
    </citation>
    <scope>NUCLEOTIDE SEQUENCE [LARGE SCALE GENOMIC DNA]</scope>
    <source>
        <strain evidence="3">cv. Nisqually</strain>
    </source>
</reference>
<keyword evidence="1" id="KW-0812">Transmembrane</keyword>
<dbReference type="EMBL" id="CM009296">
    <property type="protein sequence ID" value="PNT27756.1"/>
    <property type="molecule type" value="Genomic_DNA"/>
</dbReference>
<dbReference type="PANTHER" id="PTHR36490:SF1">
    <property type="entry name" value="STRESS ENHANCED PROTEIN 2, CHLOROPLASTIC"/>
    <property type="match status" value="1"/>
</dbReference>
<accession>A0A2K1ZR44</accession>
<sequence>MFPADCVAATVTTDLVTGNSVVRKMDLQGIAEAVRVCLGAITCAAIFSWFSSARNRS</sequence>
<organism evidence="2 3">
    <name type="scientific">Populus trichocarpa</name>
    <name type="common">Western balsam poplar</name>
    <name type="synonym">Populus balsamifera subsp. trichocarpa</name>
    <dbReference type="NCBI Taxonomy" id="3694"/>
    <lineage>
        <taxon>Eukaryota</taxon>
        <taxon>Viridiplantae</taxon>
        <taxon>Streptophyta</taxon>
        <taxon>Embryophyta</taxon>
        <taxon>Tracheophyta</taxon>
        <taxon>Spermatophyta</taxon>
        <taxon>Magnoliopsida</taxon>
        <taxon>eudicotyledons</taxon>
        <taxon>Gunneridae</taxon>
        <taxon>Pentapetalae</taxon>
        <taxon>rosids</taxon>
        <taxon>fabids</taxon>
        <taxon>Malpighiales</taxon>
        <taxon>Salicaceae</taxon>
        <taxon>Saliceae</taxon>
        <taxon>Populus</taxon>
    </lineage>
</organism>
<protein>
    <submittedName>
        <fullName evidence="2">Uncharacterized protein</fullName>
    </submittedName>
</protein>
<keyword evidence="1" id="KW-1133">Transmembrane helix</keyword>
<keyword evidence="3" id="KW-1185">Reference proteome</keyword>
<dbReference type="InterPro" id="IPR044971">
    <property type="entry name" value="SEP2"/>
</dbReference>
<dbReference type="STRING" id="3694.A0A2K1ZR44"/>
<dbReference type="InParanoid" id="A0A2K1ZR44"/>
<dbReference type="PANTHER" id="PTHR36490">
    <property type="entry name" value="STRESS ENHANCED PROTEIN 2, CHLOROPLASTIC"/>
    <property type="match status" value="1"/>
</dbReference>
<dbReference type="AlphaFoldDB" id="A0A2K1ZR44"/>
<feature type="transmembrane region" description="Helical" evidence="1">
    <location>
        <begin position="33"/>
        <end position="51"/>
    </location>
</feature>